<feature type="transmembrane region" description="Helical" evidence="8">
    <location>
        <begin position="67"/>
        <end position="85"/>
    </location>
</feature>
<keyword evidence="5 8" id="KW-0812">Transmembrane</keyword>
<keyword evidence="4" id="KW-0997">Cell inner membrane</keyword>
<organism evidence="9 10">
    <name type="scientific">Vibrio quintilis</name>
    <dbReference type="NCBI Taxonomy" id="1117707"/>
    <lineage>
        <taxon>Bacteria</taxon>
        <taxon>Pseudomonadati</taxon>
        <taxon>Pseudomonadota</taxon>
        <taxon>Gammaproteobacteria</taxon>
        <taxon>Vibrionales</taxon>
        <taxon>Vibrionaceae</taxon>
        <taxon>Vibrio</taxon>
    </lineage>
</organism>
<dbReference type="AlphaFoldDB" id="A0A1M7Z255"/>
<dbReference type="EMBL" id="FRFG01000091">
    <property type="protein sequence ID" value="SHO59047.1"/>
    <property type="molecule type" value="Genomic_DNA"/>
</dbReference>
<dbReference type="GO" id="GO:0005886">
    <property type="term" value="C:plasma membrane"/>
    <property type="evidence" value="ECO:0007669"/>
    <property type="project" value="UniProtKB-SubCell"/>
</dbReference>
<accession>A0A1M7Z255</accession>
<comment type="subcellular location">
    <subcellularLocation>
        <location evidence="1">Cell inner membrane</location>
        <topology evidence="1">Multi-pass membrane protein</topology>
    </subcellularLocation>
</comment>
<name>A0A1M7Z255_9VIBR</name>
<dbReference type="PANTHER" id="PTHR39342">
    <property type="entry name" value="UPF0283 MEMBRANE PROTEIN YCJF"/>
    <property type="match status" value="1"/>
</dbReference>
<sequence length="347" mass="38510">MSQYKSKHIFKQTLDQNEPVPEELTATQQFRDQDKFVPAATQNTEAEMHPSDIEIEPLIRPSAKKRWFMPSVLTAFVGLAGWQTVDAGIHAYLAGDWLSIGWFSFLGVIAGAGAGKLIGEWRTLRRLRKHFSHQTKAEGLIQTNSVGQAKPFCEQLIKDAGMAENHPDVLKWRNQLNHAFNDAEVFDLYDLYILKSVDEQAIRLISRSASESAVLVAVSPLAIADMLLVAWRNLTMLNQLSDLYGVKLGYWSRIRLLRSMFVNMAAAGASEMVLDISTDLLSAGVAAKLSARAGQGMGIGILTARLGLQAMTLLRPLPWVPERKVRLTAIRQVILSKVKVLLTKSSD</sequence>
<dbReference type="Proteomes" id="UP000184600">
    <property type="component" value="Unassembled WGS sequence"/>
</dbReference>
<dbReference type="InterPro" id="IPR006507">
    <property type="entry name" value="UPF0283"/>
</dbReference>
<protein>
    <submittedName>
        <fullName evidence="9">Uncharacterized protein</fullName>
    </submittedName>
</protein>
<evidence type="ECO:0000256" key="3">
    <source>
        <dbReference type="ARBA" id="ARBA00022475"/>
    </source>
</evidence>
<keyword evidence="7 8" id="KW-0472">Membrane</keyword>
<keyword evidence="3" id="KW-1003">Cell membrane</keyword>
<evidence type="ECO:0000256" key="5">
    <source>
        <dbReference type="ARBA" id="ARBA00022692"/>
    </source>
</evidence>
<dbReference type="STRING" id="1117707.VQ7734_04823"/>
<keyword evidence="6 8" id="KW-1133">Transmembrane helix</keyword>
<dbReference type="OrthoDB" id="958025at2"/>
<reference evidence="10" key="1">
    <citation type="submission" date="2016-12" db="EMBL/GenBank/DDBJ databases">
        <authorList>
            <person name="Rodrigo-Torres L."/>
            <person name="Arahal R.D."/>
            <person name="Lucena T."/>
        </authorList>
    </citation>
    <scope>NUCLEOTIDE SEQUENCE [LARGE SCALE GENOMIC DNA]</scope>
</reference>
<evidence type="ECO:0000313" key="9">
    <source>
        <dbReference type="EMBL" id="SHO59047.1"/>
    </source>
</evidence>
<evidence type="ECO:0000256" key="7">
    <source>
        <dbReference type="ARBA" id="ARBA00023136"/>
    </source>
</evidence>
<evidence type="ECO:0000313" key="10">
    <source>
        <dbReference type="Proteomes" id="UP000184600"/>
    </source>
</evidence>
<dbReference type="InterPro" id="IPR021147">
    <property type="entry name" value="DUF697"/>
</dbReference>
<proteinExistence type="inferred from homology"/>
<dbReference type="NCBIfam" id="TIGR01620">
    <property type="entry name" value="hyp_HI0043"/>
    <property type="match status" value="1"/>
</dbReference>
<dbReference type="Pfam" id="PF05128">
    <property type="entry name" value="DUF697"/>
    <property type="match status" value="1"/>
</dbReference>
<evidence type="ECO:0000256" key="8">
    <source>
        <dbReference type="SAM" id="Phobius"/>
    </source>
</evidence>
<feature type="transmembrane region" description="Helical" evidence="8">
    <location>
        <begin position="97"/>
        <end position="119"/>
    </location>
</feature>
<evidence type="ECO:0000256" key="6">
    <source>
        <dbReference type="ARBA" id="ARBA00022989"/>
    </source>
</evidence>
<evidence type="ECO:0000256" key="1">
    <source>
        <dbReference type="ARBA" id="ARBA00004429"/>
    </source>
</evidence>
<dbReference type="PANTHER" id="PTHR39342:SF1">
    <property type="entry name" value="UPF0283 MEMBRANE PROTEIN YCJF"/>
    <property type="match status" value="1"/>
</dbReference>
<evidence type="ECO:0000256" key="4">
    <source>
        <dbReference type="ARBA" id="ARBA00022519"/>
    </source>
</evidence>
<dbReference type="RefSeq" id="WP_073586477.1">
    <property type="nucleotide sequence ID" value="NZ_AP024897.1"/>
</dbReference>
<evidence type="ECO:0000256" key="2">
    <source>
        <dbReference type="ARBA" id="ARBA00008255"/>
    </source>
</evidence>
<gene>
    <name evidence="9" type="ORF">VQ7734_04823</name>
</gene>
<comment type="similarity">
    <text evidence="2">Belongs to the UPF0283 family.</text>
</comment>
<keyword evidence="10" id="KW-1185">Reference proteome</keyword>